<keyword evidence="1" id="KW-0862">Zinc</keyword>
<dbReference type="OrthoDB" id="3562663at2759"/>
<keyword evidence="1" id="KW-0863">Zinc-finger</keyword>
<evidence type="ECO:0000256" key="1">
    <source>
        <dbReference type="PROSITE-ProRule" id="PRU00042"/>
    </source>
</evidence>
<evidence type="ECO:0000259" key="3">
    <source>
        <dbReference type="PROSITE" id="PS50157"/>
    </source>
</evidence>
<proteinExistence type="predicted"/>
<keyword evidence="5" id="KW-1185">Reference proteome</keyword>
<accession>A0A8H4RGB8</accession>
<dbReference type="Proteomes" id="UP000566819">
    <property type="component" value="Unassembled WGS sequence"/>
</dbReference>
<dbReference type="GO" id="GO:0008270">
    <property type="term" value="F:zinc ion binding"/>
    <property type="evidence" value="ECO:0007669"/>
    <property type="project" value="UniProtKB-KW"/>
</dbReference>
<evidence type="ECO:0000256" key="2">
    <source>
        <dbReference type="SAM" id="MobiDB-lite"/>
    </source>
</evidence>
<dbReference type="AlphaFoldDB" id="A0A8H4RGB8"/>
<dbReference type="InterPro" id="IPR013087">
    <property type="entry name" value="Znf_C2H2_type"/>
</dbReference>
<organism evidence="4 5">
    <name type="scientific">Cudoniella acicularis</name>
    <dbReference type="NCBI Taxonomy" id="354080"/>
    <lineage>
        <taxon>Eukaryota</taxon>
        <taxon>Fungi</taxon>
        <taxon>Dikarya</taxon>
        <taxon>Ascomycota</taxon>
        <taxon>Pezizomycotina</taxon>
        <taxon>Leotiomycetes</taxon>
        <taxon>Helotiales</taxon>
        <taxon>Tricladiaceae</taxon>
        <taxon>Cudoniella</taxon>
    </lineage>
</organism>
<dbReference type="PROSITE" id="PS50157">
    <property type="entry name" value="ZINC_FINGER_C2H2_2"/>
    <property type="match status" value="1"/>
</dbReference>
<feature type="compositionally biased region" description="Acidic residues" evidence="2">
    <location>
        <begin position="441"/>
        <end position="455"/>
    </location>
</feature>
<sequence>MDSKPADSAISDHTITCLHLFQKLSSDDARHSQIILKFRDWSGSIGAHRRGRISLDERLRDASSIRRLVIQCLEDIEEALLQVLDTKTTTPEDPASVGHPDQPESMEEQALESLFSSAMVNDPIRHINAMIDILFRITTTIRTPFSADRYENAKRVDLKDGVFFQKEDDRYLTETFPSLHPQLKKRILAGILERRRFLQYTLEHHYKLTSGLDALDSLPDGDGEASAEAMVSGYPESVASGMPSNISASNILAQDWPAPGSETSSLSSVSTSGTMAPGRRFKVPPFPSTTGPKLCPCCYLLVTIEAAKTWEKHIYADMRSYVCTFPECTHDPSKLYSRRSAWFDHELAFHRRQWNCITGCSKIFSTRSDFRTHLSTTHGDLTDKEHLLSLLKGRELSPNAQTSCPFCKTTIKSRRRIKSHIGNHHQQVALFVLSSMRPYADDSDDELDTESDEVSDNMSNDAQVDQPKENVKRLSPHEDIGERSSVVVQVAEPMNDADFFLPPKSLKAPPKNRNDAPRVWILMPNFTYSPEGHIKLGDVIVDPWRPHQTLAHENSPLPANMIQTSYKPNFIMTEDDIKSSIKTFEKTFSRNIKNEKTLTISAHLLQTMRIQPNFEYIESSLKNPMIVDYLASKKFPASRWKLYMITGLRIAHGLKAEQKRESKYYL</sequence>
<dbReference type="PANTHER" id="PTHR35391:SF7">
    <property type="entry name" value="C2H2-TYPE DOMAIN-CONTAINING PROTEIN"/>
    <property type="match status" value="1"/>
</dbReference>
<evidence type="ECO:0000313" key="5">
    <source>
        <dbReference type="Proteomes" id="UP000566819"/>
    </source>
</evidence>
<dbReference type="PANTHER" id="PTHR35391">
    <property type="entry name" value="C2H2-TYPE DOMAIN-CONTAINING PROTEIN-RELATED"/>
    <property type="match status" value="1"/>
</dbReference>
<keyword evidence="1" id="KW-0479">Metal-binding</keyword>
<feature type="domain" description="C2H2-type" evidence="3">
    <location>
        <begin position="354"/>
        <end position="378"/>
    </location>
</feature>
<dbReference type="SMART" id="SM00355">
    <property type="entry name" value="ZnF_C2H2"/>
    <property type="match status" value="3"/>
</dbReference>
<dbReference type="EMBL" id="JAAMPI010000851">
    <property type="protein sequence ID" value="KAF4628161.1"/>
    <property type="molecule type" value="Genomic_DNA"/>
</dbReference>
<evidence type="ECO:0000313" key="4">
    <source>
        <dbReference type="EMBL" id="KAF4628161.1"/>
    </source>
</evidence>
<comment type="caution">
    <text evidence="4">The sequence shown here is derived from an EMBL/GenBank/DDBJ whole genome shotgun (WGS) entry which is preliminary data.</text>
</comment>
<gene>
    <name evidence="4" type="ORF">G7Y89_g9989</name>
</gene>
<dbReference type="Gene3D" id="3.30.160.60">
    <property type="entry name" value="Classic Zinc Finger"/>
    <property type="match status" value="1"/>
</dbReference>
<name>A0A8H4RGB8_9HELO</name>
<feature type="region of interest" description="Disordered" evidence="2">
    <location>
        <begin position="441"/>
        <end position="475"/>
    </location>
</feature>
<dbReference type="PROSITE" id="PS00028">
    <property type="entry name" value="ZINC_FINGER_C2H2_1"/>
    <property type="match status" value="1"/>
</dbReference>
<protein>
    <recommendedName>
        <fullName evidence="3">C2H2-type domain-containing protein</fullName>
    </recommendedName>
</protein>
<reference evidence="4 5" key="1">
    <citation type="submission" date="2020-03" db="EMBL/GenBank/DDBJ databases">
        <title>Draft Genome Sequence of Cudoniella acicularis.</title>
        <authorList>
            <person name="Buettner E."/>
            <person name="Kellner H."/>
        </authorList>
    </citation>
    <scope>NUCLEOTIDE SEQUENCE [LARGE SCALE GENOMIC DNA]</scope>
    <source>
        <strain evidence="4 5">DSM 108380</strain>
    </source>
</reference>
<feature type="compositionally biased region" description="Basic and acidic residues" evidence="2">
    <location>
        <begin position="466"/>
        <end position="475"/>
    </location>
</feature>